<feature type="transmembrane region" description="Helical" evidence="1">
    <location>
        <begin position="75"/>
        <end position="97"/>
    </location>
</feature>
<keyword evidence="1" id="KW-1133">Transmembrane helix</keyword>
<accession>A0R0J4</accession>
<feature type="transmembrane region" description="Helical" evidence="1">
    <location>
        <begin position="21"/>
        <end position="42"/>
    </location>
</feature>
<sequence length="139" mass="14463">MDVGRRIQLCAKFIRRILIRAALFLSSWATGLLVAAWIIPGISLTVPGFVAAVSIFAATQAVLSLSVLRLPHRYASLLLGGTGLIVTAVALTLASVLPHGLAVGGAAPWSATTLVVWLVTTIAAIALPELLIRDSADSI</sequence>
<proteinExistence type="predicted"/>
<feature type="transmembrane region" description="Helical" evidence="1">
    <location>
        <begin position="109"/>
        <end position="132"/>
    </location>
</feature>
<organism evidence="2 3">
    <name type="scientific">Mycolicibacterium smegmatis (strain ATCC 700084 / mc(2)155)</name>
    <name type="common">Mycobacterium smegmatis</name>
    <dbReference type="NCBI Taxonomy" id="246196"/>
    <lineage>
        <taxon>Bacteria</taxon>
        <taxon>Bacillati</taxon>
        <taxon>Actinomycetota</taxon>
        <taxon>Actinomycetes</taxon>
        <taxon>Mycobacteriales</taxon>
        <taxon>Mycobacteriaceae</taxon>
        <taxon>Mycolicibacterium</taxon>
    </lineage>
</organism>
<name>A0R0J4_MYCS2</name>
<dbReference type="KEGG" id="msb:LJ00_21820"/>
<reference evidence="2 3" key="1">
    <citation type="submission" date="2006-10" db="EMBL/GenBank/DDBJ databases">
        <authorList>
            <person name="Fleischmann R.D."/>
            <person name="Dodson R.J."/>
            <person name="Haft D.H."/>
            <person name="Merkel J.S."/>
            <person name="Nelson W.C."/>
            <person name="Fraser C.M."/>
        </authorList>
    </citation>
    <scope>NUCLEOTIDE SEQUENCE [LARGE SCALE GENOMIC DNA]</scope>
    <source>
        <strain evidence="3">ATCC 700084 / mc(2)155</strain>
    </source>
</reference>
<evidence type="ECO:0000256" key="1">
    <source>
        <dbReference type="SAM" id="Phobius"/>
    </source>
</evidence>
<dbReference type="PATRIC" id="fig|246196.19.peg.4323"/>
<dbReference type="OrthoDB" id="4871734at2"/>
<keyword evidence="3" id="KW-1185">Reference proteome</keyword>
<dbReference type="Proteomes" id="UP000000757">
    <property type="component" value="Chromosome"/>
</dbReference>
<feature type="transmembrane region" description="Helical" evidence="1">
    <location>
        <begin position="48"/>
        <end position="68"/>
    </location>
</feature>
<dbReference type="AlphaFoldDB" id="A0R0J4"/>
<dbReference type="EMBL" id="CP000480">
    <property type="protein sequence ID" value="ABK71923.1"/>
    <property type="molecule type" value="Genomic_DNA"/>
</dbReference>
<dbReference type="PaxDb" id="246196-MSMEI_4302"/>
<evidence type="ECO:0000313" key="2">
    <source>
        <dbReference type="EMBL" id="ABK71923.1"/>
    </source>
</evidence>
<keyword evidence="1" id="KW-0472">Membrane</keyword>
<dbReference type="eggNOG" id="ENOG5032SD2">
    <property type="taxonomic scope" value="Bacteria"/>
</dbReference>
<dbReference type="RefSeq" id="WP_011729804.1">
    <property type="nucleotide sequence ID" value="NC_008596.1"/>
</dbReference>
<dbReference type="STRING" id="246196.MSMEG_4407"/>
<evidence type="ECO:0000313" key="3">
    <source>
        <dbReference type="Proteomes" id="UP000000757"/>
    </source>
</evidence>
<keyword evidence="1" id="KW-0812">Transmembrane</keyword>
<protein>
    <submittedName>
        <fullName evidence="2">Uncharacterized protein</fullName>
    </submittedName>
</protein>
<dbReference type="KEGG" id="msm:MSMEG_4407"/>
<gene>
    <name evidence="2" type="ordered locus">MSMEG_4407</name>
</gene>